<evidence type="ECO:0000313" key="4">
    <source>
        <dbReference type="Proteomes" id="UP000298588"/>
    </source>
</evidence>
<keyword evidence="2" id="KW-0812">Transmembrane</keyword>
<dbReference type="Proteomes" id="UP000298588">
    <property type="component" value="Chromosome"/>
</dbReference>
<dbReference type="OrthoDB" id="9815600at2"/>
<name>A0A4D7QJZ2_9HYPH</name>
<sequence>MVVRTRFHRFLQTVALYVLAAGAISYFGFHAYHGDHGIRAREQFLTEMSDLRRELRDLKRERAEVERRVTLMSGTAIDPDMLDQRAREILNYVDPHDLVLVDRNRR</sequence>
<keyword evidence="1" id="KW-0175">Coiled coil</keyword>
<keyword evidence="4" id="KW-1185">Reference proteome</keyword>
<dbReference type="EMBL" id="CP039865">
    <property type="protein sequence ID" value="QCK87415.1"/>
    <property type="molecule type" value="Genomic_DNA"/>
</dbReference>
<dbReference type="KEGG" id="paqt:E8L99_17450"/>
<gene>
    <name evidence="3" type="ORF">E8L99_17450</name>
</gene>
<evidence type="ECO:0000313" key="3">
    <source>
        <dbReference type="EMBL" id="QCK87415.1"/>
    </source>
</evidence>
<keyword evidence="2" id="KW-1133">Transmembrane helix</keyword>
<reference evidence="3 4" key="1">
    <citation type="submission" date="2019-04" db="EMBL/GenBank/DDBJ databases">
        <title>Phreatobacter aquaticus sp. nov.</title>
        <authorList>
            <person name="Choi A."/>
            <person name="Baek K."/>
        </authorList>
    </citation>
    <scope>NUCLEOTIDE SEQUENCE [LARGE SCALE GENOMIC DNA]</scope>
    <source>
        <strain evidence="3 4">NMCR1094</strain>
    </source>
</reference>
<organism evidence="3 4">
    <name type="scientific">Phreatobacter aquaticus</name>
    <dbReference type="NCBI Taxonomy" id="2570229"/>
    <lineage>
        <taxon>Bacteria</taxon>
        <taxon>Pseudomonadati</taxon>
        <taxon>Pseudomonadota</taxon>
        <taxon>Alphaproteobacteria</taxon>
        <taxon>Hyphomicrobiales</taxon>
        <taxon>Phreatobacteraceae</taxon>
        <taxon>Phreatobacter</taxon>
    </lineage>
</organism>
<feature type="coiled-coil region" evidence="1">
    <location>
        <begin position="41"/>
        <end position="75"/>
    </location>
</feature>
<keyword evidence="2" id="KW-0472">Membrane</keyword>
<dbReference type="Pfam" id="PF04977">
    <property type="entry name" value="DivIC"/>
    <property type="match status" value="1"/>
</dbReference>
<evidence type="ECO:0000256" key="2">
    <source>
        <dbReference type="SAM" id="Phobius"/>
    </source>
</evidence>
<proteinExistence type="predicted"/>
<accession>A0A4D7QJZ2</accession>
<evidence type="ECO:0000256" key="1">
    <source>
        <dbReference type="SAM" id="Coils"/>
    </source>
</evidence>
<dbReference type="RefSeq" id="WP_137100744.1">
    <property type="nucleotide sequence ID" value="NZ_CP039865.1"/>
</dbReference>
<feature type="transmembrane region" description="Helical" evidence="2">
    <location>
        <begin position="14"/>
        <end position="32"/>
    </location>
</feature>
<protein>
    <submittedName>
        <fullName evidence="3">Septum formation initiator family protein</fullName>
    </submittedName>
</protein>
<dbReference type="AlphaFoldDB" id="A0A4D7QJZ2"/>
<dbReference type="InterPro" id="IPR007060">
    <property type="entry name" value="FtsL/DivIC"/>
</dbReference>